<keyword evidence="1" id="KW-0808">Transferase</keyword>
<proteinExistence type="predicted"/>
<evidence type="ECO:0000313" key="3">
    <source>
        <dbReference type="EMBL" id="CAB3898562.1"/>
    </source>
</evidence>
<dbReference type="SUPFAM" id="SSF53756">
    <property type="entry name" value="UDP-Glycosyltransferase/glycogen phosphorylase"/>
    <property type="match status" value="1"/>
</dbReference>
<dbReference type="GO" id="GO:0009103">
    <property type="term" value="P:lipopolysaccharide biosynthetic process"/>
    <property type="evidence" value="ECO:0007669"/>
    <property type="project" value="TreeGrafter"/>
</dbReference>
<dbReference type="GO" id="GO:0016757">
    <property type="term" value="F:glycosyltransferase activity"/>
    <property type="evidence" value="ECO:0007669"/>
    <property type="project" value="InterPro"/>
</dbReference>
<dbReference type="PANTHER" id="PTHR46401">
    <property type="entry name" value="GLYCOSYLTRANSFERASE WBBK-RELATED"/>
    <property type="match status" value="1"/>
</dbReference>
<evidence type="ECO:0000259" key="2">
    <source>
        <dbReference type="Pfam" id="PF00534"/>
    </source>
</evidence>
<gene>
    <name evidence="3" type="ORF">LMG26841_04355</name>
</gene>
<dbReference type="Gene3D" id="3.40.50.2000">
    <property type="entry name" value="Glycogen Phosphorylase B"/>
    <property type="match status" value="1"/>
</dbReference>
<organism evidence="3 4">
    <name type="scientific">Achromobacter dolens</name>
    <dbReference type="NCBI Taxonomy" id="1287738"/>
    <lineage>
        <taxon>Bacteria</taxon>
        <taxon>Pseudomonadati</taxon>
        <taxon>Pseudomonadota</taxon>
        <taxon>Betaproteobacteria</taxon>
        <taxon>Burkholderiales</taxon>
        <taxon>Alcaligenaceae</taxon>
        <taxon>Achromobacter</taxon>
    </lineage>
</organism>
<dbReference type="Proteomes" id="UP000494272">
    <property type="component" value="Unassembled WGS sequence"/>
</dbReference>
<reference evidence="3 4" key="1">
    <citation type="submission" date="2020-04" db="EMBL/GenBank/DDBJ databases">
        <authorList>
            <person name="De Canck E."/>
        </authorList>
    </citation>
    <scope>NUCLEOTIDE SEQUENCE [LARGE SCALE GENOMIC DNA]</scope>
    <source>
        <strain evidence="3 4">LMG 26841</strain>
    </source>
</reference>
<protein>
    <recommendedName>
        <fullName evidence="2">Glycosyl transferase family 1 domain-containing protein</fullName>
    </recommendedName>
</protein>
<evidence type="ECO:0000313" key="4">
    <source>
        <dbReference type="Proteomes" id="UP000494272"/>
    </source>
</evidence>
<dbReference type="InterPro" id="IPR001296">
    <property type="entry name" value="Glyco_trans_1"/>
</dbReference>
<dbReference type="AlphaFoldDB" id="A0A6S7E6E8"/>
<evidence type="ECO:0000256" key="1">
    <source>
        <dbReference type="ARBA" id="ARBA00022679"/>
    </source>
</evidence>
<dbReference type="Pfam" id="PF00534">
    <property type="entry name" value="Glycos_transf_1"/>
    <property type="match status" value="1"/>
</dbReference>
<keyword evidence="4" id="KW-1185">Reference proteome</keyword>
<accession>A0A6S7E6E8</accession>
<sequence length="261" mass="28786">MAKPWIPFPLRRMVSVAFEKLENFAAKRMDAVICATPHITARFLDLNNGSFNVNNYPFRDELAPAVAGPTAAKAGARRNICYVGSITRTRGAVEMVAAMEFTDARLILAGIMADAQLETELKSMPGWAKVDYRGVVDRDGVRNILAQSQIGLVVLYPTPNHLASMPTKMFEYMSSGVPVLASNFPLWRSILDKARCGMCVDYDDPRKIATTINDMLSDADSLARMAANGRQAVLDDYNWEAEETSLITAYDHLALRASKTS</sequence>
<name>A0A6S7E6E8_9BURK</name>
<dbReference type="EMBL" id="CADIKW010000010">
    <property type="protein sequence ID" value="CAB3898562.1"/>
    <property type="molecule type" value="Genomic_DNA"/>
</dbReference>
<dbReference type="PANTHER" id="PTHR46401:SF2">
    <property type="entry name" value="GLYCOSYLTRANSFERASE WBBK-RELATED"/>
    <property type="match status" value="1"/>
</dbReference>
<feature type="domain" description="Glycosyl transferase family 1" evidence="2">
    <location>
        <begin position="77"/>
        <end position="231"/>
    </location>
</feature>